<dbReference type="AlphaFoldDB" id="A0A5C3EM98"/>
<feature type="compositionally biased region" description="Basic and acidic residues" evidence="6">
    <location>
        <begin position="477"/>
        <end position="510"/>
    </location>
</feature>
<comment type="subcellular location">
    <subcellularLocation>
        <location evidence="2">Chromosome</location>
        <location evidence="2">Telomere</location>
    </subcellularLocation>
    <subcellularLocation>
        <location evidence="1">Nucleus</location>
    </subcellularLocation>
</comment>
<feature type="region of interest" description="Disordered" evidence="6">
    <location>
        <begin position="197"/>
        <end position="229"/>
    </location>
</feature>
<feature type="compositionally biased region" description="Low complexity" evidence="6">
    <location>
        <begin position="275"/>
        <end position="285"/>
    </location>
</feature>
<feature type="compositionally biased region" description="Polar residues" evidence="6">
    <location>
        <begin position="595"/>
        <end position="604"/>
    </location>
</feature>
<feature type="region of interest" description="Disordered" evidence="6">
    <location>
        <begin position="395"/>
        <end position="418"/>
    </location>
</feature>
<evidence type="ECO:0000256" key="5">
    <source>
        <dbReference type="ARBA" id="ARBA00023242"/>
    </source>
</evidence>
<feature type="region of interest" description="Disordered" evidence="6">
    <location>
        <begin position="554"/>
        <end position="665"/>
    </location>
</feature>
<feature type="compositionally biased region" description="Basic and acidic residues" evidence="6">
    <location>
        <begin position="197"/>
        <end position="209"/>
    </location>
</feature>
<evidence type="ECO:0000313" key="8">
    <source>
        <dbReference type="EMBL" id="SPO30621.1"/>
    </source>
</evidence>
<feature type="compositionally biased region" description="Low complexity" evidence="6">
    <location>
        <begin position="631"/>
        <end position="646"/>
    </location>
</feature>
<feature type="domain" description="Shelterin complex subunit TPP1/Est3" evidence="7">
    <location>
        <begin position="38"/>
        <end position="102"/>
    </location>
</feature>
<evidence type="ECO:0000259" key="7">
    <source>
        <dbReference type="Pfam" id="PF10341"/>
    </source>
</evidence>
<feature type="compositionally biased region" description="Low complexity" evidence="6">
    <location>
        <begin position="360"/>
        <end position="373"/>
    </location>
</feature>
<dbReference type="EMBL" id="OOIN01000034">
    <property type="protein sequence ID" value="SPO30621.1"/>
    <property type="molecule type" value="Genomic_DNA"/>
</dbReference>
<evidence type="ECO:0000256" key="2">
    <source>
        <dbReference type="ARBA" id="ARBA00004574"/>
    </source>
</evidence>
<protein>
    <recommendedName>
        <fullName evidence="7">Shelterin complex subunit TPP1/Est3 domain-containing protein</fullName>
    </recommendedName>
</protein>
<keyword evidence="3" id="KW-0158">Chromosome</keyword>
<dbReference type="GO" id="GO:0042162">
    <property type="term" value="F:telomeric DNA binding"/>
    <property type="evidence" value="ECO:0007669"/>
    <property type="project" value="InterPro"/>
</dbReference>
<keyword evidence="4" id="KW-0779">Telomere</keyword>
<dbReference type="OrthoDB" id="2556442at2759"/>
<feature type="compositionally biased region" description="Polar residues" evidence="6">
    <location>
        <begin position="560"/>
        <end position="588"/>
    </location>
</feature>
<reference evidence="8 9" key="1">
    <citation type="submission" date="2018-03" db="EMBL/GenBank/DDBJ databases">
        <authorList>
            <person name="Guldener U."/>
        </authorList>
    </citation>
    <scope>NUCLEOTIDE SEQUENCE [LARGE SCALE GENOMIC DNA]</scope>
    <source>
        <strain evidence="8 9">NBRC100155</strain>
    </source>
</reference>
<evidence type="ECO:0000256" key="3">
    <source>
        <dbReference type="ARBA" id="ARBA00022454"/>
    </source>
</evidence>
<organism evidence="8 9">
    <name type="scientific">Ustilago trichophora</name>
    <dbReference type="NCBI Taxonomy" id="86804"/>
    <lineage>
        <taxon>Eukaryota</taxon>
        <taxon>Fungi</taxon>
        <taxon>Dikarya</taxon>
        <taxon>Basidiomycota</taxon>
        <taxon>Ustilaginomycotina</taxon>
        <taxon>Ustilaginomycetes</taxon>
        <taxon>Ustilaginales</taxon>
        <taxon>Ustilaginaceae</taxon>
        <taxon>Ustilago</taxon>
    </lineage>
</organism>
<feature type="region of interest" description="Disordered" evidence="6">
    <location>
        <begin position="341"/>
        <end position="382"/>
    </location>
</feature>
<dbReference type="InterPro" id="IPR019437">
    <property type="entry name" value="TPP1/Est3"/>
</dbReference>
<gene>
    <name evidence="8" type="ORF">UTRI_05238</name>
</gene>
<evidence type="ECO:0000313" key="9">
    <source>
        <dbReference type="Proteomes" id="UP000324022"/>
    </source>
</evidence>
<proteinExistence type="predicted"/>
<dbReference type="GO" id="GO:0005697">
    <property type="term" value="C:telomerase holoenzyme complex"/>
    <property type="evidence" value="ECO:0007669"/>
    <property type="project" value="InterPro"/>
</dbReference>
<keyword evidence="9" id="KW-1185">Reference proteome</keyword>
<feature type="region of interest" description="Disordered" evidence="6">
    <location>
        <begin position="249"/>
        <end position="285"/>
    </location>
</feature>
<sequence>MSESLKSWLFIHTSSSAILSLENNYDLSDLPYVRGNRVQLLRFLTFRPPASPNSHNTDVWALVGDRTHCIAARFAREQVNRFHKDHNLTFTSLKGALLTLTHVRTSVSRVQVDHTSHGAGGIGGEGRPYRQGQYAVILDVKGWQVVSSISEPVWFAGVKVVTSTNGFPMGEEERGREMLRWLKKWVRYKCLLRRAKVEQRQREKQREKLQAANVGEGGDESASTTLPTPAQRIGKRKALLVLSSSQVQNTQPLQPSMPAQQAAEKTASQDSESLPSTTSRSMGPSSSSAAVAMAALWQDFDLDFIAVNDDHVDAIDVPGQWDQAVLRPSTEPATPAVPVVAQATQESPQTASIPAQEEFQSQTQSQTQTQTQSDLDPYESGLSDYERNTRLARYRFRHPPNPPFPSSSPINPNETSAQKIDRHRERLHPTFEPWKARRLELDLSTSHSAYIAHLDQEATRIAEAYEADEIFKAACERSSSEEREREEAAVSRRRGNVREARSKRIAGREEREEEGVGIGRFKRGKDVVQGLQGQVRQVEMDIVNETASAAVLHGEKDIPSQMSTSSGSPTAPAKTSTSIQHKNTTSNAPDKPWNDAQSTINQHLSESELPPSATTHDIPPQAPLQKHPKFKPSSIPSSPSASSTTSKRSRESKKRKRNQNALAAL</sequence>
<name>A0A5C3EM98_9BASI</name>
<feature type="region of interest" description="Disordered" evidence="6">
    <location>
        <begin position="477"/>
        <end position="516"/>
    </location>
</feature>
<dbReference type="Pfam" id="PF10341">
    <property type="entry name" value="TPP1"/>
    <property type="match status" value="1"/>
</dbReference>
<evidence type="ECO:0000256" key="1">
    <source>
        <dbReference type="ARBA" id="ARBA00004123"/>
    </source>
</evidence>
<dbReference type="GO" id="GO:0000781">
    <property type="term" value="C:chromosome, telomeric region"/>
    <property type="evidence" value="ECO:0007669"/>
    <property type="project" value="UniProtKB-SubCell"/>
</dbReference>
<keyword evidence="5" id="KW-0539">Nucleus</keyword>
<evidence type="ECO:0000256" key="6">
    <source>
        <dbReference type="SAM" id="MobiDB-lite"/>
    </source>
</evidence>
<dbReference type="Proteomes" id="UP000324022">
    <property type="component" value="Unassembled WGS sequence"/>
</dbReference>
<dbReference type="GO" id="GO:0007004">
    <property type="term" value="P:telomere maintenance via telomerase"/>
    <property type="evidence" value="ECO:0007669"/>
    <property type="project" value="InterPro"/>
</dbReference>
<evidence type="ECO:0000256" key="4">
    <source>
        <dbReference type="ARBA" id="ARBA00022895"/>
    </source>
</evidence>
<accession>A0A5C3EM98</accession>
<feature type="compositionally biased region" description="Polar residues" evidence="6">
    <location>
        <begin position="249"/>
        <end position="259"/>
    </location>
</feature>